<protein>
    <submittedName>
        <fullName evidence="1">Uncharacterized protein</fullName>
    </submittedName>
</protein>
<name>H2EEH1_9VIRU</name>
<sequence length="26" mass="3018">METSIIIIIINKYYCVIVNISNLSIF</sequence>
<proteinExistence type="predicted"/>
<evidence type="ECO:0000313" key="1">
    <source>
        <dbReference type="EMBL" id="AEX62794.1"/>
    </source>
</evidence>
<organism evidence="1">
    <name type="scientific">Moumouvirus sp. 'Monve'</name>
    <dbReference type="NCBI Taxonomy" id="1128131"/>
    <lineage>
        <taxon>Viruses</taxon>
        <taxon>Varidnaviria</taxon>
        <taxon>Bamfordvirae</taxon>
        <taxon>Nucleocytoviricota</taxon>
        <taxon>Megaviricetes</taxon>
        <taxon>Imitervirales</taxon>
        <taxon>Mimiviridae</taxon>
        <taxon>Megamimivirinae</taxon>
        <taxon>Moumouvirus</taxon>
    </lineage>
</organism>
<dbReference type="EMBL" id="JN885998">
    <property type="protein sequence ID" value="AEX62794.1"/>
    <property type="molecule type" value="Genomic_DNA"/>
</dbReference>
<accession>H2EEH1</accession>
<gene>
    <name evidence="1" type="ORF">mv_L589</name>
</gene>
<reference evidence="1" key="1">
    <citation type="submission" date="2011-10" db="EMBL/GenBank/DDBJ databases">
        <title>Provirophages and transpovirons: unique mobilome of giant viruses.</title>
        <authorList>
            <person name="Desnues C."/>
            <person name="LaScola B."/>
            <person name="Yutin N."/>
            <person name="Fournous G."/>
            <person name="Koonin E."/>
            <person name="Raoult D."/>
        </authorList>
    </citation>
    <scope>NUCLEOTIDE SEQUENCE</scope>
    <source>
        <strain evidence="1">Mv13-mv</strain>
    </source>
</reference>